<organism evidence="1 2">
    <name type="scientific">Litoribacter ruber</name>
    <dbReference type="NCBI Taxonomy" id="702568"/>
    <lineage>
        <taxon>Bacteria</taxon>
        <taxon>Pseudomonadati</taxon>
        <taxon>Bacteroidota</taxon>
        <taxon>Cytophagia</taxon>
        <taxon>Cytophagales</taxon>
        <taxon>Cyclobacteriaceae</taxon>
        <taxon>Litoribacter</taxon>
    </lineage>
</organism>
<dbReference type="EMBL" id="JAHCMY010000006">
    <property type="protein sequence ID" value="MBS9524820.1"/>
    <property type="molecule type" value="Genomic_DNA"/>
</dbReference>
<protein>
    <submittedName>
        <fullName evidence="1">Helix-hairpin-helix domain-containing protein</fullName>
    </submittedName>
</protein>
<proteinExistence type="predicted"/>
<accession>A0AAP2CLJ4</accession>
<keyword evidence="2" id="KW-1185">Reference proteome</keyword>
<dbReference type="RefSeq" id="WP_213945676.1">
    <property type="nucleotide sequence ID" value="NZ_JAHCMY010000006.1"/>
</dbReference>
<reference evidence="1 2" key="1">
    <citation type="submission" date="2021-05" db="EMBL/GenBank/DDBJ databases">
        <authorList>
            <person name="Zhang Z.D."/>
            <person name="Osman G."/>
        </authorList>
    </citation>
    <scope>NUCLEOTIDE SEQUENCE [LARGE SCALE GENOMIC DNA]</scope>
    <source>
        <strain evidence="1 2">KCTC 32217</strain>
    </source>
</reference>
<gene>
    <name evidence="1" type="ORF">KI659_12440</name>
</gene>
<dbReference type="SUPFAM" id="SSF47781">
    <property type="entry name" value="RuvA domain 2-like"/>
    <property type="match status" value="1"/>
</dbReference>
<dbReference type="AlphaFoldDB" id="A0AAP2CLJ4"/>
<evidence type="ECO:0000313" key="1">
    <source>
        <dbReference type="EMBL" id="MBS9524820.1"/>
    </source>
</evidence>
<evidence type="ECO:0000313" key="2">
    <source>
        <dbReference type="Proteomes" id="UP001319104"/>
    </source>
</evidence>
<comment type="caution">
    <text evidence="1">The sequence shown here is derived from an EMBL/GenBank/DDBJ whole genome shotgun (WGS) entry which is preliminary data.</text>
</comment>
<name>A0AAP2CLJ4_9BACT</name>
<dbReference type="Proteomes" id="UP001319104">
    <property type="component" value="Unassembled WGS sequence"/>
</dbReference>
<sequence>MRWCWAFFIFLAAFPILAQTYKPREIDLEQFAEDLFAFQDEELDYENLYESLLQLLLSPVHLNKVSAEELQSLYILTPLQISEFINYRNSFGQFLTIYELQAIPEFDLETIYKLLPFVTLEDREHQFTGNLWSRMASDRENYLMIRHRRVWEPRKGYTPPDTLSNGRLTNRYLGDPNDLYVRFRMQHTKDFSVGFTLDKDPGEQFTWDTPTNRYGFNFLSYHFTLYNKGKWKTLALGDYQLQFGQGLVFGSGFSVGKGAEAITTVRRSSLGIRPYTSVLEFGYFRGAAFTRKEGRFEITALASSTPRDGNLQVGLDTLEREEAYISSLMLSGLHRTSNEIAQKAQLRENNIGGNIQYASLNRSFQMGINTLFTEYSQPFQRQERVYNGFEFRGKQNHLHSFYFNYNYQNYFFFGESARSRSGGMGTVLGLMSSLSPKVDLSLLYRNYAKNFHTFYGNGFGEGSRPINETGFYIGLQAKPIRKVTWSGYYDQFRFPWLRFQAYAPSEGYEWLQRITYSPSRQISMFVQTRQESKERNHRAATAVPSGHILSSAKRFNSTTSLDMVLDRNWSIKSRVQFSSYRFEGQKTKGYTILQDLTFKSQKASFSGRVALFDTDDYDNRQYVYEKNVLWAFSIPAYYGQGIRYYLLSQYKISPKLTVWGRLARTSFTDRDKISSGLQEINGSTITESTLQLRYAFNK</sequence>
<dbReference type="InterPro" id="IPR010994">
    <property type="entry name" value="RuvA_2-like"/>
</dbReference>